<protein>
    <submittedName>
        <fullName evidence="2">Uncharacterized protein</fullName>
    </submittedName>
</protein>
<evidence type="ECO:0000256" key="1">
    <source>
        <dbReference type="SAM" id="SignalP"/>
    </source>
</evidence>
<sequence>MVPKVLALFVIATALSQAQAVTQITLPDQHHTFLTNQLIGKSLSIPKSFLDRLESCHVVFPNGMVYEAFPNNRLPSGPITFLHAAQPFTSCAIGFLDADVSLSGTYELMSLINHSADNSFSLTRQSFHLTLIEIDPWKADS</sequence>
<evidence type="ECO:0000313" key="2">
    <source>
        <dbReference type="EMBL" id="KAF9422679.1"/>
    </source>
</evidence>
<evidence type="ECO:0000313" key="3">
    <source>
        <dbReference type="Proteomes" id="UP000648187"/>
    </source>
</evidence>
<dbReference type="EMBL" id="JACKWZ010000014">
    <property type="protein sequence ID" value="KAF9422679.1"/>
    <property type="molecule type" value="Genomic_DNA"/>
</dbReference>
<reference evidence="2" key="1">
    <citation type="submission" date="2020-08" db="EMBL/GenBank/DDBJ databases">
        <title>Spodoptera exigua strain:BAW_Kor-Di-RS1 Genome sequencing and assembly.</title>
        <authorList>
            <person name="Kim J."/>
            <person name="Nam H.Y."/>
            <person name="Kwon M."/>
            <person name="Choi J.H."/>
            <person name="Cho S.R."/>
            <person name="Kim G.-H."/>
        </authorList>
    </citation>
    <scope>NUCLEOTIDE SEQUENCE</scope>
    <source>
        <strain evidence="2">BAW_Kor-Di-RS1</strain>
        <tissue evidence="2">Whole-body</tissue>
    </source>
</reference>
<gene>
    <name evidence="2" type="ORF">HW555_001673</name>
</gene>
<accession>A0A835GSK0</accession>
<keyword evidence="1" id="KW-0732">Signal</keyword>
<dbReference type="AlphaFoldDB" id="A0A835GSK0"/>
<organism evidence="2 3">
    <name type="scientific">Spodoptera exigua</name>
    <name type="common">Beet armyworm</name>
    <name type="synonym">Noctua fulgens</name>
    <dbReference type="NCBI Taxonomy" id="7107"/>
    <lineage>
        <taxon>Eukaryota</taxon>
        <taxon>Metazoa</taxon>
        <taxon>Ecdysozoa</taxon>
        <taxon>Arthropoda</taxon>
        <taxon>Hexapoda</taxon>
        <taxon>Insecta</taxon>
        <taxon>Pterygota</taxon>
        <taxon>Neoptera</taxon>
        <taxon>Endopterygota</taxon>
        <taxon>Lepidoptera</taxon>
        <taxon>Glossata</taxon>
        <taxon>Ditrysia</taxon>
        <taxon>Noctuoidea</taxon>
        <taxon>Noctuidae</taxon>
        <taxon>Amphipyrinae</taxon>
        <taxon>Spodoptera</taxon>
    </lineage>
</organism>
<feature type="signal peptide" evidence="1">
    <location>
        <begin position="1"/>
        <end position="20"/>
    </location>
</feature>
<dbReference type="Proteomes" id="UP000648187">
    <property type="component" value="Unassembled WGS sequence"/>
</dbReference>
<feature type="chain" id="PRO_5032628041" evidence="1">
    <location>
        <begin position="21"/>
        <end position="141"/>
    </location>
</feature>
<name>A0A835GSK0_SPOEX</name>
<comment type="caution">
    <text evidence="2">The sequence shown here is derived from an EMBL/GenBank/DDBJ whole genome shotgun (WGS) entry which is preliminary data.</text>
</comment>
<keyword evidence="3" id="KW-1185">Reference proteome</keyword>
<proteinExistence type="predicted"/>